<sequence length="102" mass="11609">MSDARIYLVRMSQGEQCQHGICVRVSTGSIASSTREDSWGSATEKKRAGKCTKIGESMERNRHCSQILSYRRVRNRLYSSLHTVLLKKIDEFRSCRITAAPE</sequence>
<comment type="caution">
    <text evidence="1">The sequence shown here is derived from an EMBL/GenBank/DDBJ whole genome shotgun (WGS) entry which is preliminary data.</text>
</comment>
<accession>A0A016U339</accession>
<gene>
    <name evidence="1" type="primary">Acey_s0060.g3088</name>
    <name evidence="1" type="ORF">Y032_0060g3088</name>
</gene>
<dbReference type="Proteomes" id="UP000024635">
    <property type="component" value="Unassembled WGS sequence"/>
</dbReference>
<dbReference type="EMBL" id="JARK01001396">
    <property type="protein sequence ID" value="EYC09391.1"/>
    <property type="molecule type" value="Genomic_DNA"/>
</dbReference>
<evidence type="ECO:0000313" key="1">
    <source>
        <dbReference type="EMBL" id="EYC09391.1"/>
    </source>
</evidence>
<protein>
    <submittedName>
        <fullName evidence="1">Uncharacterized protein</fullName>
    </submittedName>
</protein>
<dbReference type="AlphaFoldDB" id="A0A016U339"/>
<evidence type="ECO:0000313" key="2">
    <source>
        <dbReference type="Proteomes" id="UP000024635"/>
    </source>
</evidence>
<organism evidence="1 2">
    <name type="scientific">Ancylostoma ceylanicum</name>
    <dbReference type="NCBI Taxonomy" id="53326"/>
    <lineage>
        <taxon>Eukaryota</taxon>
        <taxon>Metazoa</taxon>
        <taxon>Ecdysozoa</taxon>
        <taxon>Nematoda</taxon>
        <taxon>Chromadorea</taxon>
        <taxon>Rhabditida</taxon>
        <taxon>Rhabditina</taxon>
        <taxon>Rhabditomorpha</taxon>
        <taxon>Strongyloidea</taxon>
        <taxon>Ancylostomatidae</taxon>
        <taxon>Ancylostomatinae</taxon>
        <taxon>Ancylostoma</taxon>
    </lineage>
</organism>
<keyword evidence="2" id="KW-1185">Reference proteome</keyword>
<proteinExistence type="predicted"/>
<reference evidence="2" key="1">
    <citation type="journal article" date="2015" name="Nat. Genet.">
        <title>The genome and transcriptome of the zoonotic hookworm Ancylostoma ceylanicum identify infection-specific gene families.</title>
        <authorList>
            <person name="Schwarz E.M."/>
            <person name="Hu Y."/>
            <person name="Antoshechkin I."/>
            <person name="Miller M.M."/>
            <person name="Sternberg P.W."/>
            <person name="Aroian R.V."/>
        </authorList>
    </citation>
    <scope>NUCLEOTIDE SEQUENCE</scope>
    <source>
        <strain evidence="2">HY135</strain>
    </source>
</reference>
<name>A0A016U339_9BILA</name>